<accession>A0A5A7QFG2</accession>
<dbReference type="OrthoDB" id="902328at2759"/>
<comment type="caution">
    <text evidence="1">The sequence shown here is derived from an EMBL/GenBank/DDBJ whole genome shotgun (WGS) entry which is preliminary data.</text>
</comment>
<organism evidence="1 2">
    <name type="scientific">Striga asiatica</name>
    <name type="common">Asiatic witchweed</name>
    <name type="synonym">Buchnera asiatica</name>
    <dbReference type="NCBI Taxonomy" id="4170"/>
    <lineage>
        <taxon>Eukaryota</taxon>
        <taxon>Viridiplantae</taxon>
        <taxon>Streptophyta</taxon>
        <taxon>Embryophyta</taxon>
        <taxon>Tracheophyta</taxon>
        <taxon>Spermatophyta</taxon>
        <taxon>Magnoliopsida</taxon>
        <taxon>eudicotyledons</taxon>
        <taxon>Gunneridae</taxon>
        <taxon>Pentapetalae</taxon>
        <taxon>asterids</taxon>
        <taxon>lamiids</taxon>
        <taxon>Lamiales</taxon>
        <taxon>Orobanchaceae</taxon>
        <taxon>Buchnereae</taxon>
        <taxon>Striga</taxon>
    </lineage>
</organism>
<keyword evidence="2" id="KW-1185">Reference proteome</keyword>
<evidence type="ECO:0000313" key="2">
    <source>
        <dbReference type="Proteomes" id="UP000325081"/>
    </source>
</evidence>
<keyword evidence="1" id="KW-0238">DNA-binding</keyword>
<evidence type="ECO:0000313" key="1">
    <source>
        <dbReference type="EMBL" id="GER42631.1"/>
    </source>
</evidence>
<reference evidence="2" key="1">
    <citation type="journal article" date="2019" name="Curr. Biol.">
        <title>Genome Sequence of Striga asiatica Provides Insight into the Evolution of Plant Parasitism.</title>
        <authorList>
            <person name="Yoshida S."/>
            <person name="Kim S."/>
            <person name="Wafula E.K."/>
            <person name="Tanskanen J."/>
            <person name="Kim Y.M."/>
            <person name="Honaas L."/>
            <person name="Yang Z."/>
            <person name="Spallek T."/>
            <person name="Conn C.E."/>
            <person name="Ichihashi Y."/>
            <person name="Cheong K."/>
            <person name="Cui S."/>
            <person name="Der J.P."/>
            <person name="Gundlach H."/>
            <person name="Jiao Y."/>
            <person name="Hori C."/>
            <person name="Ishida J.K."/>
            <person name="Kasahara H."/>
            <person name="Kiba T."/>
            <person name="Kim M.S."/>
            <person name="Koo N."/>
            <person name="Laohavisit A."/>
            <person name="Lee Y.H."/>
            <person name="Lumba S."/>
            <person name="McCourt P."/>
            <person name="Mortimer J.C."/>
            <person name="Mutuku J.M."/>
            <person name="Nomura T."/>
            <person name="Sasaki-Sekimoto Y."/>
            <person name="Seto Y."/>
            <person name="Wang Y."/>
            <person name="Wakatake T."/>
            <person name="Sakakibara H."/>
            <person name="Demura T."/>
            <person name="Yamaguchi S."/>
            <person name="Yoneyama K."/>
            <person name="Manabe R.I."/>
            <person name="Nelson D.C."/>
            <person name="Schulman A.H."/>
            <person name="Timko M.P."/>
            <person name="dePamphilis C.W."/>
            <person name="Choi D."/>
            <person name="Shirasu K."/>
        </authorList>
    </citation>
    <scope>NUCLEOTIDE SEQUENCE [LARGE SCALE GENOMIC DNA]</scope>
    <source>
        <strain evidence="2">cv. UVA1</strain>
    </source>
</reference>
<gene>
    <name evidence="1" type="ORF">STAS_19437</name>
</gene>
<dbReference type="PANTHER" id="PTHR33384">
    <property type="entry name" value="EXPRESSED PROTEIN"/>
    <property type="match status" value="1"/>
</dbReference>
<dbReference type="EMBL" id="BKCP01006404">
    <property type="protein sequence ID" value="GER42631.1"/>
    <property type="molecule type" value="Genomic_DNA"/>
</dbReference>
<dbReference type="PANTHER" id="PTHR33384:SF1">
    <property type="entry name" value="EXPRESSED PROTEIN"/>
    <property type="match status" value="1"/>
</dbReference>
<dbReference type="Proteomes" id="UP000325081">
    <property type="component" value="Unassembled WGS sequence"/>
</dbReference>
<protein>
    <submittedName>
        <fullName evidence="1">Homeodomain GLABROUS 2</fullName>
    </submittedName>
</protein>
<proteinExistence type="predicted"/>
<name>A0A5A7QFG2_STRAF</name>
<dbReference type="GO" id="GO:0003677">
    <property type="term" value="F:DNA binding"/>
    <property type="evidence" value="ECO:0007669"/>
    <property type="project" value="UniProtKB-KW"/>
</dbReference>
<keyword evidence="1" id="KW-0371">Homeobox</keyword>
<sequence length="130" mass="14144">MDCCKDPKAIMGQVVCPKPRRAGPSVVVPLRSRLRDDAESKPGAELLGLILKDDFQRSVSPPFFFGSPPCRASNPLVQDARFGIDPNKLSSICNSPNESAHHSREQLGKEQAAVRIEGFDCPNTRAVAMV</sequence>
<dbReference type="AlphaFoldDB" id="A0A5A7QFG2"/>